<reference evidence="11" key="1">
    <citation type="journal article" date="2019" name="Int. J. Syst. Evol. Microbiol.">
        <title>The Global Catalogue of Microorganisms (GCM) 10K type strain sequencing project: providing services to taxonomists for standard genome sequencing and annotation.</title>
        <authorList>
            <consortium name="The Broad Institute Genomics Platform"/>
            <consortium name="The Broad Institute Genome Sequencing Center for Infectious Disease"/>
            <person name="Wu L."/>
            <person name="Ma J."/>
        </authorList>
    </citation>
    <scope>NUCLEOTIDE SEQUENCE [LARGE SCALE GENOMIC DNA]</scope>
    <source>
        <strain evidence="11">KCTC 42182</strain>
    </source>
</reference>
<dbReference type="PANTHER" id="PTHR48078">
    <property type="entry name" value="THREONINE DEHYDRATASE, MITOCHONDRIAL-RELATED"/>
    <property type="match status" value="1"/>
</dbReference>
<evidence type="ECO:0000313" key="10">
    <source>
        <dbReference type="EMBL" id="MFC3677594.1"/>
    </source>
</evidence>
<dbReference type="Proteomes" id="UP001595711">
    <property type="component" value="Unassembled WGS sequence"/>
</dbReference>
<comment type="cofactor">
    <cofactor evidence="1 8">
        <name>pyridoxal 5'-phosphate</name>
        <dbReference type="ChEBI" id="CHEBI:597326"/>
    </cofactor>
</comment>
<dbReference type="InterPro" id="IPR004450">
    <property type="entry name" value="Thr_synthase-like"/>
</dbReference>
<dbReference type="Gene3D" id="3.40.50.1100">
    <property type="match status" value="2"/>
</dbReference>
<evidence type="ECO:0000313" key="11">
    <source>
        <dbReference type="Proteomes" id="UP001595711"/>
    </source>
</evidence>
<proteinExistence type="inferred from homology"/>
<evidence type="ECO:0000256" key="7">
    <source>
        <dbReference type="NCBIfam" id="TIGR00260"/>
    </source>
</evidence>
<comment type="catalytic activity">
    <reaction evidence="6 8">
        <text>O-phospho-L-homoserine + H2O = L-threonine + phosphate</text>
        <dbReference type="Rhea" id="RHEA:10840"/>
        <dbReference type="ChEBI" id="CHEBI:15377"/>
        <dbReference type="ChEBI" id="CHEBI:43474"/>
        <dbReference type="ChEBI" id="CHEBI:57590"/>
        <dbReference type="ChEBI" id="CHEBI:57926"/>
        <dbReference type="EC" id="4.2.3.1"/>
    </reaction>
</comment>
<dbReference type="InterPro" id="IPR026260">
    <property type="entry name" value="Thr_Synthase_bac/arc"/>
</dbReference>
<evidence type="ECO:0000256" key="3">
    <source>
        <dbReference type="ARBA" id="ARBA00018679"/>
    </source>
</evidence>
<keyword evidence="4 8" id="KW-0663">Pyridoxal phosphate</keyword>
<dbReference type="NCBIfam" id="NF006050">
    <property type="entry name" value="PRK08197.1"/>
    <property type="match status" value="1"/>
</dbReference>
<dbReference type="EC" id="4.2.3.1" evidence="7 8"/>
<dbReference type="InterPro" id="IPR050147">
    <property type="entry name" value="Ser/Thr_Dehydratase"/>
</dbReference>
<accession>A0ABV7VJE3</accession>
<name>A0ABV7VJE3_9PROT</name>
<evidence type="ECO:0000256" key="8">
    <source>
        <dbReference type="PIRNR" id="PIRNR038945"/>
    </source>
</evidence>
<dbReference type="NCBIfam" id="TIGR00260">
    <property type="entry name" value="thrC"/>
    <property type="match status" value="1"/>
</dbReference>
<feature type="domain" description="Tryptophan synthase beta chain-like PALP" evidence="9">
    <location>
        <begin position="72"/>
        <end position="377"/>
    </location>
</feature>
<dbReference type="RefSeq" id="WP_379729164.1">
    <property type="nucleotide sequence ID" value="NZ_JBHRYJ010000005.1"/>
</dbReference>
<keyword evidence="5 8" id="KW-0456">Lyase</keyword>
<dbReference type="EMBL" id="JBHRYJ010000005">
    <property type="protein sequence ID" value="MFC3677594.1"/>
    <property type="molecule type" value="Genomic_DNA"/>
</dbReference>
<evidence type="ECO:0000256" key="2">
    <source>
        <dbReference type="ARBA" id="ARBA00005517"/>
    </source>
</evidence>
<evidence type="ECO:0000259" key="9">
    <source>
        <dbReference type="Pfam" id="PF00291"/>
    </source>
</evidence>
<keyword evidence="8" id="KW-0791">Threonine biosynthesis</keyword>
<dbReference type="InterPro" id="IPR001926">
    <property type="entry name" value="TrpB-like_PALP"/>
</dbReference>
<dbReference type="Pfam" id="PF00291">
    <property type="entry name" value="PALP"/>
    <property type="match status" value="1"/>
</dbReference>
<dbReference type="InterPro" id="IPR036052">
    <property type="entry name" value="TrpB-like_PALP_sf"/>
</dbReference>
<dbReference type="CDD" id="cd01563">
    <property type="entry name" value="Thr-synth_1"/>
    <property type="match status" value="1"/>
</dbReference>
<comment type="pathway">
    <text evidence="8">Amino-acid biosynthesis; L-threonine biosynthesis; L-threonine from L-aspartate: step 5/5.</text>
</comment>
<evidence type="ECO:0000256" key="4">
    <source>
        <dbReference type="ARBA" id="ARBA00022898"/>
    </source>
</evidence>
<keyword evidence="11" id="KW-1185">Reference proteome</keyword>
<dbReference type="PIRSF" id="PIRSF038945">
    <property type="entry name" value="Thr_synthase"/>
    <property type="match status" value="1"/>
</dbReference>
<keyword evidence="8" id="KW-0028">Amino-acid biosynthesis</keyword>
<dbReference type="SUPFAM" id="SSF53686">
    <property type="entry name" value="Tryptophan synthase beta subunit-like PLP-dependent enzymes"/>
    <property type="match status" value="1"/>
</dbReference>
<gene>
    <name evidence="10" type="ORF">ACFOOQ_18715</name>
</gene>
<comment type="function">
    <text evidence="8">Catalyzes the gamma-elimination of phosphate from L-phosphohomoserine and the beta-addition of water to produce L-threonine.</text>
</comment>
<evidence type="ECO:0000256" key="5">
    <source>
        <dbReference type="ARBA" id="ARBA00023239"/>
    </source>
</evidence>
<organism evidence="10 11">
    <name type="scientific">Ferrovibrio xuzhouensis</name>
    <dbReference type="NCBI Taxonomy" id="1576914"/>
    <lineage>
        <taxon>Bacteria</taxon>
        <taxon>Pseudomonadati</taxon>
        <taxon>Pseudomonadota</taxon>
        <taxon>Alphaproteobacteria</taxon>
        <taxon>Rhodospirillales</taxon>
        <taxon>Rhodospirillaceae</taxon>
        <taxon>Ferrovibrio</taxon>
    </lineage>
</organism>
<sequence length="411" mass="44020">MYFTGFRCFECGKLYRPDEDLLLCPACHNLLDATYDYDAIGRDLDRDAIAARPHGVWRWREFMPVLDDAAIVSLGEGDGPMLRCDRIAKAVGVRELWVKSDANNPTGSLKDRSITVSATKAVEFGYKILSCDSTGNKASSVAAYAARAGLDSVVFCPDDTPVPKVTQALYFGARVIRVRGHYSQINAMYRKLIHSGAVKWYDCGTDNPFRYEGKKSYAYEIAQHLGWRAPDRVVHPANGGMSIVKAWKGFGELKRIGWLEGLPKMTGVQAANCAPIAKAVLAGANIVTPVEKGPTIASALAGADPGLLGNRAVASIRESGGTALGVSDAETLEAMQLLASEGLFIEPSGAVAIAGIKRLVAEGKASPDERVVCVVTGSGFKDFDQIASQVRIPEETVGSYEELLAAAQALG</sequence>
<dbReference type="PANTHER" id="PTHR48078:SF6">
    <property type="entry name" value="L-THREONINE DEHYDRATASE CATABOLIC TDCB"/>
    <property type="match status" value="1"/>
</dbReference>
<comment type="similarity">
    <text evidence="2 8">Belongs to the threonine synthase family.</text>
</comment>
<protein>
    <recommendedName>
        <fullName evidence="3 7">Threonine synthase</fullName>
        <ecNumber evidence="7 8">4.2.3.1</ecNumber>
    </recommendedName>
</protein>
<evidence type="ECO:0000256" key="6">
    <source>
        <dbReference type="ARBA" id="ARBA00049144"/>
    </source>
</evidence>
<dbReference type="GO" id="GO:0004795">
    <property type="term" value="F:threonine synthase activity"/>
    <property type="evidence" value="ECO:0007669"/>
    <property type="project" value="UniProtKB-EC"/>
</dbReference>
<comment type="caution">
    <text evidence="10">The sequence shown here is derived from an EMBL/GenBank/DDBJ whole genome shotgun (WGS) entry which is preliminary data.</text>
</comment>
<evidence type="ECO:0000256" key="1">
    <source>
        <dbReference type="ARBA" id="ARBA00001933"/>
    </source>
</evidence>